<dbReference type="OrthoDB" id="250802at2759"/>
<comment type="subunit">
    <text evidence="5">V-ATPase is a heteromultimeric enzyme made up of two complexes: the ATP-hydrolytic V1 complex and the proton translocation V0 complex.</text>
</comment>
<name>A0A9N8YWW6_9GLOM</name>
<comment type="function">
    <text evidence="5">Subunit of the V1 complex of vacuolar(H+)-ATPase (V-ATPase), a multisubunit enzyme composed of a peripheral complex (V1) that hydrolyzes ATP and a membrane integral complex (V0) that translocates protons. V-ATPase is responsible for acidifying and maintaining the pH of intracellular compartments and in some cell types, is targeted to the plasma membrane, where it is responsible for acidifying the extracellular environment.</text>
</comment>
<dbReference type="GO" id="GO:0000221">
    <property type="term" value="C:vacuolar proton-transporting V-type ATPase, V1 domain"/>
    <property type="evidence" value="ECO:0007669"/>
    <property type="project" value="TreeGrafter"/>
</dbReference>
<dbReference type="Proteomes" id="UP000789572">
    <property type="component" value="Unassembled WGS sequence"/>
</dbReference>
<dbReference type="GO" id="GO:0016887">
    <property type="term" value="F:ATP hydrolysis activity"/>
    <property type="evidence" value="ECO:0007669"/>
    <property type="project" value="TreeGrafter"/>
</dbReference>
<comment type="similarity">
    <text evidence="1 5">Belongs to the V-ATPase G subunit family.</text>
</comment>
<evidence type="ECO:0000256" key="1">
    <source>
        <dbReference type="ARBA" id="ARBA00010066"/>
    </source>
</evidence>
<keyword evidence="3 5" id="KW-0375">Hydrogen ion transport</keyword>
<evidence type="ECO:0000256" key="4">
    <source>
        <dbReference type="ARBA" id="ARBA00023065"/>
    </source>
</evidence>
<sequence length="196" mass="21612">MVTRIGFGRSQQSPGVVSCRAQESKCVTPLKLSNTRADFKPQILVSGLKSTQRCNDLNRHGNTESRYCNNYPQPPGAASNSQGIQTLVEAEKEAAKIVQKARQYRVDRLKAARTEAAKEIEALKAQKNEEFQQFETEHAGSSDQSFAKITAETETKLAQIQEAFNEHKAAVIERLLSAVTTVEPTLHANVRVGDQA</sequence>
<dbReference type="NCBIfam" id="TIGR01147">
    <property type="entry name" value="V_ATP_synt_G"/>
    <property type="match status" value="1"/>
</dbReference>
<evidence type="ECO:0000256" key="6">
    <source>
        <dbReference type="SAM" id="Coils"/>
    </source>
</evidence>
<evidence type="ECO:0000313" key="7">
    <source>
        <dbReference type="EMBL" id="CAG8453267.1"/>
    </source>
</evidence>
<dbReference type="PANTHER" id="PTHR12713:SF11">
    <property type="entry name" value="V-TYPE PROTON ATPASE SUBUNIT G"/>
    <property type="match status" value="1"/>
</dbReference>
<comment type="caution">
    <text evidence="7">The sequence shown here is derived from an EMBL/GenBank/DDBJ whole genome shotgun (WGS) entry which is preliminary data.</text>
</comment>
<protein>
    <recommendedName>
        <fullName evidence="5">V-type proton ATPase subunit G</fullName>
    </recommendedName>
</protein>
<dbReference type="Pfam" id="PF03179">
    <property type="entry name" value="V-ATPase_G"/>
    <property type="match status" value="1"/>
</dbReference>
<feature type="coiled-coil region" evidence="6">
    <location>
        <begin position="87"/>
        <end position="137"/>
    </location>
</feature>
<evidence type="ECO:0000256" key="3">
    <source>
        <dbReference type="ARBA" id="ARBA00022781"/>
    </source>
</evidence>
<dbReference type="Gene3D" id="1.20.5.2950">
    <property type="match status" value="1"/>
</dbReference>
<organism evidence="7 8">
    <name type="scientific">Paraglomus occultum</name>
    <dbReference type="NCBI Taxonomy" id="144539"/>
    <lineage>
        <taxon>Eukaryota</taxon>
        <taxon>Fungi</taxon>
        <taxon>Fungi incertae sedis</taxon>
        <taxon>Mucoromycota</taxon>
        <taxon>Glomeromycotina</taxon>
        <taxon>Glomeromycetes</taxon>
        <taxon>Paraglomerales</taxon>
        <taxon>Paraglomeraceae</taxon>
        <taxon>Paraglomus</taxon>
    </lineage>
</organism>
<accession>A0A9N8YWW6</accession>
<evidence type="ECO:0000313" key="8">
    <source>
        <dbReference type="Proteomes" id="UP000789572"/>
    </source>
</evidence>
<keyword evidence="6" id="KW-0175">Coiled coil</keyword>
<keyword evidence="4 5" id="KW-0406">Ion transport</keyword>
<keyword evidence="8" id="KW-1185">Reference proteome</keyword>
<proteinExistence type="inferred from homology"/>
<dbReference type="PANTHER" id="PTHR12713">
    <property type="entry name" value="VACUOLAR ATP SYNTHASE SUBUNIT G"/>
    <property type="match status" value="1"/>
</dbReference>
<evidence type="ECO:0000256" key="5">
    <source>
        <dbReference type="RuleBase" id="RU364019"/>
    </source>
</evidence>
<gene>
    <name evidence="7" type="ORF">POCULU_LOCUS148</name>
</gene>
<dbReference type="EMBL" id="CAJVPJ010000007">
    <property type="protein sequence ID" value="CAG8453267.1"/>
    <property type="molecule type" value="Genomic_DNA"/>
</dbReference>
<dbReference type="InterPro" id="IPR005124">
    <property type="entry name" value="V-ATPase_G"/>
</dbReference>
<dbReference type="FunFam" id="1.20.5.2950:FF:000001">
    <property type="entry name" value="V-type proton ATPase subunit G"/>
    <property type="match status" value="1"/>
</dbReference>
<reference evidence="7" key="1">
    <citation type="submission" date="2021-06" db="EMBL/GenBank/DDBJ databases">
        <authorList>
            <person name="Kallberg Y."/>
            <person name="Tangrot J."/>
            <person name="Rosling A."/>
        </authorList>
    </citation>
    <scope>NUCLEOTIDE SEQUENCE</scope>
    <source>
        <strain evidence="7">IA702</strain>
    </source>
</reference>
<dbReference type="GO" id="GO:0046961">
    <property type="term" value="F:proton-transporting ATPase activity, rotational mechanism"/>
    <property type="evidence" value="ECO:0007669"/>
    <property type="project" value="InterPro"/>
</dbReference>
<evidence type="ECO:0000256" key="2">
    <source>
        <dbReference type="ARBA" id="ARBA00022448"/>
    </source>
</evidence>
<keyword evidence="2 5" id="KW-0813">Transport</keyword>
<dbReference type="AlphaFoldDB" id="A0A9N8YWW6"/>